<evidence type="ECO:0000313" key="2">
    <source>
        <dbReference type="EMBL" id="GIL66640.1"/>
    </source>
</evidence>
<dbReference type="EMBL" id="BNCO01000087">
    <property type="protein sequence ID" value="GIL66640.1"/>
    <property type="molecule type" value="Genomic_DNA"/>
</dbReference>
<organism evidence="2 3">
    <name type="scientific">Volvox africanus</name>
    <dbReference type="NCBI Taxonomy" id="51714"/>
    <lineage>
        <taxon>Eukaryota</taxon>
        <taxon>Viridiplantae</taxon>
        <taxon>Chlorophyta</taxon>
        <taxon>core chlorophytes</taxon>
        <taxon>Chlorophyceae</taxon>
        <taxon>CS clade</taxon>
        <taxon>Chlamydomonadales</taxon>
        <taxon>Volvocaceae</taxon>
        <taxon>Volvox</taxon>
    </lineage>
</organism>
<reference evidence="2" key="1">
    <citation type="journal article" date="2021" name="Proc. Natl. Acad. Sci. U.S.A.">
        <title>Three genomes in the algal genus Volvox reveal the fate of a haploid sex-determining region after a transition to homothallism.</title>
        <authorList>
            <person name="Yamamoto K."/>
            <person name="Hamaji T."/>
            <person name="Kawai-Toyooka H."/>
            <person name="Matsuzaki R."/>
            <person name="Takahashi F."/>
            <person name="Nishimura Y."/>
            <person name="Kawachi M."/>
            <person name="Noguchi H."/>
            <person name="Minakuchi Y."/>
            <person name="Umen J.G."/>
            <person name="Toyoda A."/>
            <person name="Nozaki H."/>
        </authorList>
    </citation>
    <scope>NUCLEOTIDE SEQUENCE</scope>
    <source>
        <strain evidence="2">NIES-3780</strain>
    </source>
</reference>
<comment type="caution">
    <text evidence="2">The sequence shown here is derived from an EMBL/GenBank/DDBJ whole genome shotgun (WGS) entry which is preliminary data.</text>
</comment>
<sequence length="437" mass="46927">MLKEHTGYKVKRPNNFWAPFISWWRHHHDATGRRATSAEIREWYKRYAHVCWSEEDMPDISDVLTHSKGMRTTQQIQKFFRKYRLARKCKEMAARNMMSQGDDGLDPMDHVSLAEDALVGKSGRQWVPPILDTGRVIESGVNTAPGGSSGQAHPALPVNMANVVIPGTSLLQDSVNGQGILNFDVVRSGAAGSGLDAAMVAASCSQHPGYGLPSAASELHDQVAALLLACESTLAAASLPVASVHTELRHLATLRRWRQALEAEEAQLQGQASRSPPKQFCTGSGEPQPGAMCVDVSTVERNAKINAPTQTDDLDRMQPQHNSSSRDPATDMARVARCQSGGGPSCGSTVQLVLGMTADLQRNGLTGLAGQLFKPLLGHGAYMDDEQLRNLGNIMAQGGMKMDLPSLLKSMATGADSSGREAAAVITAIMSGHTGLR</sequence>
<keyword evidence="3" id="KW-1185">Reference proteome</keyword>
<proteinExistence type="predicted"/>
<name>A0A8J4BRM5_9CHLO</name>
<accession>A0A8J4BRM5</accession>
<protein>
    <submittedName>
        <fullName evidence="2">Uncharacterized protein</fullName>
    </submittedName>
</protein>
<gene>
    <name evidence="2" type="ORF">Vafri_20114</name>
</gene>
<evidence type="ECO:0000256" key="1">
    <source>
        <dbReference type="SAM" id="MobiDB-lite"/>
    </source>
</evidence>
<evidence type="ECO:0000313" key="3">
    <source>
        <dbReference type="Proteomes" id="UP000747399"/>
    </source>
</evidence>
<dbReference type="AlphaFoldDB" id="A0A8J4BRM5"/>
<feature type="region of interest" description="Disordered" evidence="1">
    <location>
        <begin position="265"/>
        <end position="287"/>
    </location>
</feature>
<dbReference type="Proteomes" id="UP000747399">
    <property type="component" value="Unassembled WGS sequence"/>
</dbReference>
<feature type="region of interest" description="Disordered" evidence="1">
    <location>
        <begin position="306"/>
        <end position="331"/>
    </location>
</feature>